<dbReference type="Proteomes" id="UP001302274">
    <property type="component" value="Unassembled WGS sequence"/>
</dbReference>
<feature type="compositionally biased region" description="Low complexity" evidence="1">
    <location>
        <begin position="209"/>
        <end position="221"/>
    </location>
</feature>
<feature type="compositionally biased region" description="Polar residues" evidence="1">
    <location>
        <begin position="73"/>
        <end position="88"/>
    </location>
</feature>
<name>A0ABU5VRQ6_9BACT</name>
<comment type="caution">
    <text evidence="2">The sequence shown here is derived from an EMBL/GenBank/DDBJ whole genome shotgun (WGS) entry which is preliminary data.</text>
</comment>
<dbReference type="Gene3D" id="1.10.1470.10">
    <property type="entry name" value="YjbJ"/>
    <property type="match status" value="1"/>
</dbReference>
<dbReference type="InterPro" id="IPR036629">
    <property type="entry name" value="YjbJ_sf"/>
</dbReference>
<gene>
    <name evidence="2" type="ORF">SHI21_05940</name>
</gene>
<accession>A0ABU5VRQ6</accession>
<keyword evidence="3" id="KW-1185">Reference proteome</keyword>
<feature type="compositionally biased region" description="Basic and acidic residues" evidence="1">
    <location>
        <begin position="120"/>
        <end position="153"/>
    </location>
</feature>
<protein>
    <submittedName>
        <fullName evidence="2">Uncharacterized protein</fullName>
    </submittedName>
</protein>
<dbReference type="RefSeq" id="WP_323575358.1">
    <property type="nucleotide sequence ID" value="NZ_JAYGJQ010000001.1"/>
</dbReference>
<evidence type="ECO:0000313" key="2">
    <source>
        <dbReference type="EMBL" id="MEA9355729.1"/>
    </source>
</evidence>
<reference evidence="2 3" key="1">
    <citation type="submission" date="2023-11" db="EMBL/GenBank/DDBJ databases">
        <title>A Novel Polar Bacteriovorax (B. antarcticus) Isolated from the Biocrust in Antarctica.</title>
        <authorList>
            <person name="Mun W."/>
            <person name="Choi S.Y."/>
            <person name="Mitchell R.J."/>
        </authorList>
    </citation>
    <scope>NUCLEOTIDE SEQUENCE [LARGE SCALE GENOMIC DNA]</scope>
    <source>
        <strain evidence="2 3">PP10</strain>
    </source>
</reference>
<feature type="region of interest" description="Disordered" evidence="1">
    <location>
        <begin position="73"/>
        <end position="235"/>
    </location>
</feature>
<evidence type="ECO:0000313" key="3">
    <source>
        <dbReference type="Proteomes" id="UP001302274"/>
    </source>
</evidence>
<dbReference type="EMBL" id="JAYGJQ010000001">
    <property type="protein sequence ID" value="MEA9355729.1"/>
    <property type="molecule type" value="Genomic_DNA"/>
</dbReference>
<organism evidence="2 3">
    <name type="scientific">Bacteriovorax antarcticus</name>
    <dbReference type="NCBI Taxonomy" id="3088717"/>
    <lineage>
        <taxon>Bacteria</taxon>
        <taxon>Pseudomonadati</taxon>
        <taxon>Bdellovibrionota</taxon>
        <taxon>Bacteriovoracia</taxon>
        <taxon>Bacteriovoracales</taxon>
        <taxon>Bacteriovoracaceae</taxon>
        <taxon>Bacteriovorax</taxon>
    </lineage>
</organism>
<sequence length="235" mass="26090">MLSNQQIQNNWPTIKSQVLSKWNKLSEAEVQRTHGEAQSLGKLVHSKYGNHEEFDKTYDKICNTIHSSRNPITNTSTYGEKKFSSTQADGVPDFENRSRTAPSAEAGMSEHDTVSSSYDDTFHAGSPERRANASYAKVEHTDEFNREADDELSHYTAGSRTSELDSDETAEFNKLDNKESNTHFSAPDEFYPSQDPSPSREDITLGRNTSSATKISTAKAAPISSEASNDAKKKI</sequence>
<proteinExistence type="predicted"/>
<evidence type="ECO:0000256" key="1">
    <source>
        <dbReference type="SAM" id="MobiDB-lite"/>
    </source>
</evidence>
<feature type="compositionally biased region" description="Basic and acidic residues" evidence="1">
    <location>
        <begin position="171"/>
        <end position="181"/>
    </location>
</feature>